<keyword evidence="5" id="KW-1185">Reference proteome</keyword>
<comment type="caution">
    <text evidence="4">The sequence shown here is derived from an EMBL/GenBank/DDBJ whole genome shotgun (WGS) entry which is preliminary data.</text>
</comment>
<dbReference type="Proteomes" id="UP000297777">
    <property type="component" value="Unassembled WGS sequence"/>
</dbReference>
<feature type="transmembrane region" description="Helical" evidence="2">
    <location>
        <begin position="320"/>
        <end position="339"/>
    </location>
</feature>
<name>A0A4Z1EHS7_9HELO</name>
<organism evidence="4 5">
    <name type="scientific">Botrytis tulipae</name>
    <dbReference type="NCBI Taxonomy" id="87230"/>
    <lineage>
        <taxon>Eukaryota</taxon>
        <taxon>Fungi</taxon>
        <taxon>Dikarya</taxon>
        <taxon>Ascomycota</taxon>
        <taxon>Pezizomycotina</taxon>
        <taxon>Leotiomycetes</taxon>
        <taxon>Helotiales</taxon>
        <taxon>Sclerotiniaceae</taxon>
        <taxon>Botrytis</taxon>
    </lineage>
</organism>
<feature type="domain" description="DUF6594" evidence="3">
    <location>
        <begin position="101"/>
        <end position="353"/>
    </location>
</feature>
<sequence>MSVDINDQDSMEKGEATSQVDDFCSPASLDPVTLLPIKPDGMTQEEFERTLPDQKTERYLTYIRGLKKRKSPAEFTSHIRENHIYGQGLIICLVDLRPDGYPRLAEVIAYKEEFMMYRRFGHLQARLLLDKQDELRALELRLAHLDELFENKYPDRNYSRERAHAESEDHRNLLAMIQRSMKEYAELLTFAQTFANFDRPMTSDYLRFKNYLDYKVCLCARDQDYIAKRDDLITLKPSRENTWLDTKIEGIPQLLPCKATRELQQKTDSKDSNIILSSPERVNVVVTLIILAAVLILLIVPVFLLWFISNLKTSRPLIGVLIALLLIFTLIFSGVLSAFTRAKRHEIIAAAAA</sequence>
<proteinExistence type="predicted"/>
<dbReference type="OrthoDB" id="3533814at2759"/>
<gene>
    <name evidence="4" type="ORF">BTUL_0146g00160</name>
</gene>
<feature type="transmembrane region" description="Helical" evidence="2">
    <location>
        <begin position="284"/>
        <end position="308"/>
    </location>
</feature>
<dbReference type="InterPro" id="IPR046529">
    <property type="entry name" value="DUF6594"/>
</dbReference>
<keyword evidence="2" id="KW-1133">Transmembrane helix</keyword>
<evidence type="ECO:0000313" key="5">
    <source>
        <dbReference type="Proteomes" id="UP000297777"/>
    </source>
</evidence>
<keyword evidence="2" id="KW-0472">Membrane</keyword>
<dbReference type="PANTHER" id="PTHR34502:SF3">
    <property type="entry name" value="DUF6594 DOMAIN-CONTAINING PROTEIN"/>
    <property type="match status" value="1"/>
</dbReference>
<evidence type="ECO:0000256" key="2">
    <source>
        <dbReference type="SAM" id="Phobius"/>
    </source>
</evidence>
<evidence type="ECO:0000256" key="1">
    <source>
        <dbReference type="SAM" id="MobiDB-lite"/>
    </source>
</evidence>
<dbReference type="Pfam" id="PF20237">
    <property type="entry name" value="DUF6594"/>
    <property type="match status" value="1"/>
</dbReference>
<keyword evidence="2" id="KW-0812">Transmembrane</keyword>
<evidence type="ECO:0000259" key="3">
    <source>
        <dbReference type="Pfam" id="PF20237"/>
    </source>
</evidence>
<protein>
    <recommendedName>
        <fullName evidence="3">DUF6594 domain-containing protein</fullName>
    </recommendedName>
</protein>
<dbReference type="PANTHER" id="PTHR34502">
    <property type="entry name" value="DUF6594 DOMAIN-CONTAINING PROTEIN-RELATED"/>
    <property type="match status" value="1"/>
</dbReference>
<dbReference type="AlphaFoldDB" id="A0A4Z1EHS7"/>
<accession>A0A4Z1EHS7</accession>
<feature type="region of interest" description="Disordered" evidence="1">
    <location>
        <begin position="1"/>
        <end position="27"/>
    </location>
</feature>
<evidence type="ECO:0000313" key="4">
    <source>
        <dbReference type="EMBL" id="TGO10038.1"/>
    </source>
</evidence>
<dbReference type="EMBL" id="PQXH01000146">
    <property type="protein sequence ID" value="TGO10038.1"/>
    <property type="molecule type" value="Genomic_DNA"/>
</dbReference>
<reference evidence="4 5" key="1">
    <citation type="submission" date="2017-12" db="EMBL/GenBank/DDBJ databases">
        <title>Comparative genomics of Botrytis spp.</title>
        <authorList>
            <person name="Valero-Jimenez C.A."/>
            <person name="Tapia P."/>
            <person name="Veloso J."/>
            <person name="Silva-Moreno E."/>
            <person name="Staats M."/>
            <person name="Valdes J.H."/>
            <person name="Van Kan J.A.L."/>
        </authorList>
    </citation>
    <scope>NUCLEOTIDE SEQUENCE [LARGE SCALE GENOMIC DNA]</scope>
    <source>
        <strain evidence="4 5">Bt9001</strain>
    </source>
</reference>